<feature type="domain" description="N-sulphoglucosamine sulphohydrolase C-terminal" evidence="3">
    <location>
        <begin position="341"/>
        <end position="490"/>
    </location>
</feature>
<name>A0A5Q0QFV1_9SPHI</name>
<dbReference type="InterPro" id="IPR017850">
    <property type="entry name" value="Alkaline_phosphatase_core_sf"/>
</dbReference>
<evidence type="ECO:0000313" key="5">
    <source>
        <dbReference type="Proteomes" id="UP000326921"/>
    </source>
</evidence>
<evidence type="ECO:0000259" key="3">
    <source>
        <dbReference type="Pfam" id="PF16347"/>
    </source>
</evidence>
<dbReference type="InterPro" id="IPR024607">
    <property type="entry name" value="Sulfatase_CS"/>
</dbReference>
<dbReference type="GO" id="GO:0016740">
    <property type="term" value="F:transferase activity"/>
    <property type="evidence" value="ECO:0007669"/>
    <property type="project" value="UniProtKB-KW"/>
</dbReference>
<dbReference type="Gene3D" id="3.40.720.10">
    <property type="entry name" value="Alkaline Phosphatase, subunit A"/>
    <property type="match status" value="1"/>
</dbReference>
<dbReference type="Proteomes" id="UP000326921">
    <property type="component" value="Chromosome"/>
</dbReference>
<dbReference type="RefSeq" id="WP_153512698.1">
    <property type="nucleotide sequence ID" value="NZ_CP045652.1"/>
</dbReference>
<dbReference type="InterPro" id="IPR032506">
    <property type="entry name" value="SGSH_C"/>
</dbReference>
<dbReference type="GO" id="GO:0016787">
    <property type="term" value="F:hydrolase activity"/>
    <property type="evidence" value="ECO:0007669"/>
    <property type="project" value="UniProtKB-KW"/>
</dbReference>
<dbReference type="PROSITE" id="PS00523">
    <property type="entry name" value="SULFATASE_1"/>
    <property type="match status" value="1"/>
</dbReference>
<protein>
    <submittedName>
        <fullName evidence="4">Sulfatase-like hydrolase/transferase</fullName>
    </submittedName>
</protein>
<evidence type="ECO:0000256" key="2">
    <source>
        <dbReference type="ARBA" id="ARBA00022801"/>
    </source>
</evidence>
<dbReference type="PANTHER" id="PTHR43108:SF6">
    <property type="entry name" value="N-SULPHOGLUCOSAMINE SULPHOHYDROLASE"/>
    <property type="match status" value="1"/>
</dbReference>
<keyword evidence="2 4" id="KW-0378">Hydrolase</keyword>
<comment type="similarity">
    <text evidence="1">Belongs to the sulfatase family.</text>
</comment>
<proteinExistence type="inferred from homology"/>
<reference evidence="4 5" key="1">
    <citation type="submission" date="2019-10" db="EMBL/GenBank/DDBJ databases">
        <authorList>
            <person name="Dong K."/>
        </authorList>
    </citation>
    <scope>NUCLEOTIDE SEQUENCE [LARGE SCALE GENOMIC DNA]</scope>
    <source>
        <strain evidence="5">dk4302</strain>
    </source>
</reference>
<dbReference type="AlphaFoldDB" id="A0A5Q0QFV1"/>
<gene>
    <name evidence="4" type="ORF">GFH32_16750</name>
</gene>
<dbReference type="InterPro" id="IPR002591">
    <property type="entry name" value="Phosphodiest/P_Trfase"/>
</dbReference>
<dbReference type="EMBL" id="CP045652">
    <property type="protein sequence ID" value="QGA27871.1"/>
    <property type="molecule type" value="Genomic_DNA"/>
</dbReference>
<evidence type="ECO:0000313" key="4">
    <source>
        <dbReference type="EMBL" id="QGA27871.1"/>
    </source>
</evidence>
<organism evidence="4 5">
    <name type="scientific">Sphingobacterium zhuxiongii</name>
    <dbReference type="NCBI Taxonomy" id="2662364"/>
    <lineage>
        <taxon>Bacteria</taxon>
        <taxon>Pseudomonadati</taxon>
        <taxon>Bacteroidota</taxon>
        <taxon>Sphingobacteriia</taxon>
        <taxon>Sphingobacteriales</taxon>
        <taxon>Sphingobacteriaceae</taxon>
        <taxon>Sphingobacterium</taxon>
    </lineage>
</organism>
<dbReference type="CDD" id="cd16031">
    <property type="entry name" value="G6S_like"/>
    <property type="match status" value="1"/>
</dbReference>
<sequence>MRILLSLIWVVCGFVALGQQKKPNIVIIISDDHSYQTIGAYGAQVAKTPQIDRLAKQGAVFTNAYVNNSICGPSRATLLTGKYSHKNGFKDNETSVFDFSQNLFVKELQHVGYHTSWIGKIHLGEKLQGFDYYDILVDQGHYFNPDFISKKGKLREHGYVSDLVTDKALNWLDTINREQPFCLVIGHKATHRTWMPDPKDFGTYDQQNIPLPASFYDDYATRKAAAVQEMSIDKDMRMGYDLKMFNSVEEMMADGNFKRMDEAQKAAYIKYYRPIFEQFKNSNLKGKELAEWKYRRYMIDYLNTAQSMDRNIGRVLDYLQQEKLEENTIVIYLSDQGFYMGEHGWFDKRFMYEESFRTPMIMRKPGLIPADSKIQANVVNADIAPTLLELAGIAKPDDMQGKSFLSVLNHTDKKHRDDVYYHYFENGEHAVSPHFGVKSGRYKLIRFYKRVEAWELFDMEKDPKELKNLASDPSYQKVLKKMKKKLLKQIKAFDDPQAEEIFKQKIT</sequence>
<keyword evidence="4" id="KW-0808">Transferase</keyword>
<accession>A0A5Q0QFV1</accession>
<dbReference type="Pfam" id="PF01663">
    <property type="entry name" value="Phosphodiest"/>
    <property type="match status" value="1"/>
</dbReference>
<evidence type="ECO:0000256" key="1">
    <source>
        <dbReference type="ARBA" id="ARBA00008779"/>
    </source>
</evidence>
<dbReference type="PANTHER" id="PTHR43108">
    <property type="entry name" value="N-ACETYLGLUCOSAMINE-6-SULFATASE FAMILY MEMBER"/>
    <property type="match status" value="1"/>
</dbReference>
<dbReference type="SUPFAM" id="SSF53649">
    <property type="entry name" value="Alkaline phosphatase-like"/>
    <property type="match status" value="1"/>
</dbReference>
<dbReference type="Pfam" id="PF16347">
    <property type="entry name" value="SGSH_C"/>
    <property type="match status" value="1"/>
</dbReference>
<dbReference type="KEGG" id="sphe:GFH32_16750"/>
<keyword evidence="5" id="KW-1185">Reference proteome</keyword>